<dbReference type="InterPro" id="IPR029057">
    <property type="entry name" value="PRTase-like"/>
</dbReference>
<dbReference type="NCBIfam" id="TIGR01091">
    <property type="entry name" value="upp"/>
    <property type="match status" value="1"/>
</dbReference>
<feature type="binding site" evidence="11">
    <location>
        <position position="196"/>
    </location>
    <ligand>
        <name>uracil</name>
        <dbReference type="ChEBI" id="CHEBI:17568"/>
    </ligand>
</feature>
<feature type="binding site" evidence="11">
    <location>
        <position position="106"/>
    </location>
    <ligand>
        <name>5-phospho-alpha-D-ribose 1-diphosphate</name>
        <dbReference type="ChEBI" id="CHEBI:58017"/>
    </ligand>
</feature>
<reference evidence="13 14" key="1">
    <citation type="submission" date="2020-05" db="EMBL/GenBank/DDBJ databases">
        <title>Azospirillum oleiclasticum sp. nov, a nitrogen-fixing and heavy crude oil-emulsifying bacterium isolated from the crude oil of Yumen Oilfield.</title>
        <authorList>
            <person name="Wu D."/>
            <person name="Cai M."/>
            <person name="Zhang X."/>
        </authorList>
    </citation>
    <scope>NUCLEOTIDE SEQUENCE [LARGE SCALE GENOMIC DNA]</scope>
    <source>
        <strain evidence="13 14">ROY-1-1-2</strain>
    </source>
</reference>
<feature type="binding site" evidence="11">
    <location>
        <begin position="201"/>
        <end position="203"/>
    </location>
    <ligand>
        <name>uracil</name>
        <dbReference type="ChEBI" id="CHEBI:17568"/>
    </ligand>
</feature>
<dbReference type="EC" id="2.4.2.9" evidence="3 11"/>
<evidence type="ECO:0000313" key="14">
    <source>
        <dbReference type="Proteomes" id="UP000584642"/>
    </source>
</evidence>
<evidence type="ECO:0000256" key="6">
    <source>
        <dbReference type="ARBA" id="ARBA00022679"/>
    </source>
</evidence>
<dbReference type="Proteomes" id="UP000584642">
    <property type="component" value="Unassembled WGS sequence"/>
</dbReference>
<dbReference type="RefSeq" id="WP_180280014.1">
    <property type="nucleotide sequence ID" value="NZ_JABFDB010000001.1"/>
</dbReference>
<feature type="domain" description="Phosphoribosyltransferase" evidence="12">
    <location>
        <begin position="8"/>
        <end position="210"/>
    </location>
</feature>
<gene>
    <name evidence="11 13" type="primary">upp</name>
    <name evidence="13" type="ORF">HND93_00895</name>
</gene>
<feature type="binding site" evidence="11">
    <location>
        <begin position="133"/>
        <end position="141"/>
    </location>
    <ligand>
        <name>5-phospho-alpha-D-ribose 1-diphosphate</name>
        <dbReference type="ChEBI" id="CHEBI:58017"/>
    </ligand>
</feature>
<evidence type="ECO:0000256" key="8">
    <source>
        <dbReference type="ARBA" id="ARBA00022842"/>
    </source>
</evidence>
<evidence type="ECO:0000256" key="7">
    <source>
        <dbReference type="ARBA" id="ARBA00022741"/>
    </source>
</evidence>
<keyword evidence="14" id="KW-1185">Reference proteome</keyword>
<evidence type="ECO:0000256" key="3">
    <source>
        <dbReference type="ARBA" id="ARBA00011894"/>
    </source>
</evidence>
<evidence type="ECO:0000256" key="4">
    <source>
        <dbReference type="ARBA" id="ARBA00022533"/>
    </source>
</evidence>
<name>A0ABX2T2G6_9PROT</name>
<dbReference type="NCBIfam" id="NF001097">
    <property type="entry name" value="PRK00129.1"/>
    <property type="match status" value="1"/>
</dbReference>
<evidence type="ECO:0000256" key="10">
    <source>
        <dbReference type="ARBA" id="ARBA00031082"/>
    </source>
</evidence>
<comment type="cofactor">
    <cofactor evidence="11">
        <name>Mg(2+)</name>
        <dbReference type="ChEBI" id="CHEBI:18420"/>
    </cofactor>
    <text evidence="11">Binds 1 Mg(2+) ion per subunit. The magnesium is bound as Mg-PRPP.</text>
</comment>
<keyword evidence="4 11" id="KW-0021">Allosteric enzyme</keyword>
<dbReference type="GO" id="GO:0004845">
    <property type="term" value="F:uracil phosphoribosyltransferase activity"/>
    <property type="evidence" value="ECO:0007669"/>
    <property type="project" value="UniProtKB-EC"/>
</dbReference>
<evidence type="ECO:0000313" key="13">
    <source>
        <dbReference type="EMBL" id="NYZ18252.1"/>
    </source>
</evidence>
<feature type="binding site" evidence="11">
    <location>
        <position position="81"/>
    </location>
    <ligand>
        <name>5-phospho-alpha-D-ribose 1-diphosphate</name>
        <dbReference type="ChEBI" id="CHEBI:58017"/>
    </ligand>
</feature>
<dbReference type="CDD" id="cd06223">
    <property type="entry name" value="PRTases_typeI"/>
    <property type="match status" value="1"/>
</dbReference>
<accession>A0ABX2T2G6</accession>
<dbReference type="EMBL" id="JABFDB010000001">
    <property type="protein sequence ID" value="NYZ18252.1"/>
    <property type="molecule type" value="Genomic_DNA"/>
</dbReference>
<keyword evidence="8 11" id="KW-0460">Magnesium</keyword>
<evidence type="ECO:0000256" key="2">
    <source>
        <dbReference type="ARBA" id="ARBA00009516"/>
    </source>
</evidence>
<evidence type="ECO:0000256" key="1">
    <source>
        <dbReference type="ARBA" id="ARBA00005180"/>
    </source>
</evidence>
<sequence>MPIPTLTVVDHPLVQHKLTLLRKKDTPTGRFREVMRELSTLMAYELTRDLPLESFSVETPMARFDAPILSGKKLCIVSIMRAGQGILDGFITLLPSARVGHVGLYREQETLTPVEYYFKVPEDIEERLVLLIDPMLATGRSAVAAVHRLKEAGAASIKLAVLVAAPEGLRTFHDSHPDVPVYAAAVDERLDEQGYILPGLGDAGDRLYGTR</sequence>
<dbReference type="Gene3D" id="3.40.50.2020">
    <property type="match status" value="1"/>
</dbReference>
<keyword evidence="5 11" id="KW-0328">Glycosyltransferase</keyword>
<feature type="binding site" evidence="11">
    <location>
        <position position="202"/>
    </location>
    <ligand>
        <name>5-phospho-alpha-D-ribose 1-diphosphate</name>
        <dbReference type="ChEBI" id="CHEBI:58017"/>
    </ligand>
</feature>
<protein>
    <recommendedName>
        <fullName evidence="3 11">Uracil phosphoribosyltransferase</fullName>
        <ecNumber evidence="3 11">2.4.2.9</ecNumber>
    </recommendedName>
    <alternativeName>
        <fullName evidence="10 11">UMP pyrophosphorylase</fullName>
    </alternativeName>
    <alternativeName>
        <fullName evidence="11">UPRTase</fullName>
    </alternativeName>
</protein>
<comment type="function">
    <text evidence="11">Catalyzes the conversion of uracil and 5-phospho-alpha-D-ribose 1-diphosphate (PRPP) to UMP and diphosphate.</text>
</comment>
<keyword evidence="9 11" id="KW-0342">GTP-binding</keyword>
<dbReference type="PANTHER" id="PTHR32315:SF4">
    <property type="entry name" value="URACIL PHOSPHORIBOSYLTRANSFERASE, CHLOROPLASTIC"/>
    <property type="match status" value="1"/>
</dbReference>
<evidence type="ECO:0000256" key="5">
    <source>
        <dbReference type="ARBA" id="ARBA00022676"/>
    </source>
</evidence>
<dbReference type="HAMAP" id="MF_01218_B">
    <property type="entry name" value="Upp_B"/>
    <property type="match status" value="1"/>
</dbReference>
<evidence type="ECO:0000256" key="11">
    <source>
        <dbReference type="HAMAP-Rule" id="MF_01218"/>
    </source>
</evidence>
<evidence type="ECO:0000259" key="12">
    <source>
        <dbReference type="Pfam" id="PF14681"/>
    </source>
</evidence>
<comment type="catalytic activity">
    <reaction evidence="11">
        <text>UMP + diphosphate = 5-phospho-alpha-D-ribose 1-diphosphate + uracil</text>
        <dbReference type="Rhea" id="RHEA:13017"/>
        <dbReference type="ChEBI" id="CHEBI:17568"/>
        <dbReference type="ChEBI" id="CHEBI:33019"/>
        <dbReference type="ChEBI" id="CHEBI:57865"/>
        <dbReference type="ChEBI" id="CHEBI:58017"/>
        <dbReference type="EC" id="2.4.2.9"/>
    </reaction>
</comment>
<comment type="activity regulation">
    <text evidence="11">Allosterically activated by GTP.</text>
</comment>
<dbReference type="PANTHER" id="PTHR32315">
    <property type="entry name" value="ADENINE PHOSPHORIBOSYLTRANSFERASE"/>
    <property type="match status" value="1"/>
</dbReference>
<comment type="similarity">
    <text evidence="2 11">Belongs to the UPRTase family.</text>
</comment>
<dbReference type="InterPro" id="IPR034332">
    <property type="entry name" value="Upp_B"/>
</dbReference>
<dbReference type="Pfam" id="PF14681">
    <property type="entry name" value="UPRTase"/>
    <property type="match status" value="1"/>
</dbReference>
<evidence type="ECO:0000256" key="9">
    <source>
        <dbReference type="ARBA" id="ARBA00023134"/>
    </source>
</evidence>
<proteinExistence type="inferred from homology"/>
<dbReference type="InterPro" id="IPR005765">
    <property type="entry name" value="UPRT"/>
</dbReference>
<dbReference type="InterPro" id="IPR000836">
    <property type="entry name" value="PRTase_dom"/>
</dbReference>
<keyword evidence="6 11" id="KW-0808">Transferase</keyword>
<keyword evidence="7 11" id="KW-0547">Nucleotide-binding</keyword>
<dbReference type="InterPro" id="IPR050054">
    <property type="entry name" value="UPRTase/APRTase"/>
</dbReference>
<dbReference type="SUPFAM" id="SSF53271">
    <property type="entry name" value="PRTase-like"/>
    <property type="match status" value="1"/>
</dbReference>
<comment type="pathway">
    <text evidence="1 11">Pyrimidine metabolism; UMP biosynthesis via salvage pathway; UMP from uracil: step 1/1.</text>
</comment>
<organism evidence="13 14">
    <name type="scientific">Azospirillum oleiclasticum</name>
    <dbReference type="NCBI Taxonomy" id="2735135"/>
    <lineage>
        <taxon>Bacteria</taxon>
        <taxon>Pseudomonadati</taxon>
        <taxon>Pseudomonadota</taxon>
        <taxon>Alphaproteobacteria</taxon>
        <taxon>Rhodospirillales</taxon>
        <taxon>Azospirillaceae</taxon>
        <taxon>Azospirillum</taxon>
    </lineage>
</organism>
<comment type="caution">
    <text evidence="13">The sequence shown here is derived from an EMBL/GenBank/DDBJ whole genome shotgun (WGS) entry which is preliminary data.</text>
</comment>